<dbReference type="Pfam" id="PF01182">
    <property type="entry name" value="Glucosamine_iso"/>
    <property type="match status" value="1"/>
</dbReference>
<dbReference type="InterPro" id="IPR037171">
    <property type="entry name" value="NagB/RpiA_transferase-like"/>
</dbReference>
<comment type="function">
    <text evidence="2">Hydrolysis of 6-phosphogluconolactone to 6-phosphogluconate.</text>
</comment>
<comment type="pathway">
    <text evidence="2">Carbohydrate degradation; pentose phosphate pathway; D-ribulose 5-phosphate from D-glucose 6-phosphate (oxidative stage): step 2/3.</text>
</comment>
<keyword evidence="2" id="KW-0378">Hydrolase</keyword>
<dbReference type="Proteomes" id="UP000483820">
    <property type="component" value="Chromosome IV"/>
</dbReference>
<dbReference type="SUPFAM" id="SSF100950">
    <property type="entry name" value="NagB/RpiA/CoA transferase-like"/>
    <property type="match status" value="1"/>
</dbReference>
<dbReference type="GO" id="GO:0017057">
    <property type="term" value="F:6-phosphogluconolactonase activity"/>
    <property type="evidence" value="ECO:0007669"/>
    <property type="project" value="UniProtKB-UniRule"/>
</dbReference>
<sequence>MCLSNGYEGDVIDNMKTEVKVSADEEELVAQLRNYLTEKLTYLLEQNGTISIGVSGGSMPKVFSEALLSVAPELLNWKRIRIFMVDERHVPRDHEDSNLGAYLQLFPQELHHVFIPVPISKQVVHTAQAYEINLRKYLLPEQLNTYPRFDILFLGAGPDGHTASIFPGKEQLEKITDLNWVSVITDSPKPPPSRVTITMQCIQNAKNVAFILTGANKRDVVRAIHEGDKSIPAAQARPMNNKMILFLDEHAAAGVPNRESSESESPPPFDT</sequence>
<evidence type="ECO:0000256" key="2">
    <source>
        <dbReference type="RuleBase" id="RU365095"/>
    </source>
</evidence>
<dbReference type="InterPro" id="IPR039104">
    <property type="entry name" value="6PGL"/>
</dbReference>
<accession>A0A6A5GPI1</accession>
<evidence type="ECO:0000313" key="4">
    <source>
        <dbReference type="EMBL" id="KAF1756426.1"/>
    </source>
</evidence>
<proteinExistence type="inferred from homology"/>
<dbReference type="KEGG" id="crq:GCK72_012879"/>
<dbReference type="PANTHER" id="PTHR11054">
    <property type="entry name" value="6-PHOSPHOGLUCONOLACTONASE"/>
    <property type="match status" value="1"/>
</dbReference>
<dbReference type="GO" id="GO:0006098">
    <property type="term" value="P:pentose-phosphate shunt"/>
    <property type="evidence" value="ECO:0007669"/>
    <property type="project" value="UniProtKB-UniPathway"/>
</dbReference>
<dbReference type="CTD" id="9811722"/>
<dbReference type="UniPathway" id="UPA00115">
    <property type="reaction ID" value="UER00409"/>
</dbReference>
<dbReference type="GeneID" id="9811722"/>
<dbReference type="PANTHER" id="PTHR11054:SF0">
    <property type="entry name" value="6-PHOSPHOGLUCONOLACTONASE"/>
    <property type="match status" value="1"/>
</dbReference>
<gene>
    <name evidence="4" type="ORF">GCK72_012879</name>
</gene>
<dbReference type="EC" id="3.1.1.31" evidence="2"/>
<reference evidence="4 5" key="1">
    <citation type="submission" date="2019-12" db="EMBL/GenBank/DDBJ databases">
        <title>Chromosome-level assembly of the Caenorhabditis remanei genome.</title>
        <authorList>
            <person name="Teterina A.A."/>
            <person name="Willis J.H."/>
            <person name="Phillips P.C."/>
        </authorList>
    </citation>
    <scope>NUCLEOTIDE SEQUENCE [LARGE SCALE GENOMIC DNA]</scope>
    <source>
        <strain evidence="4 5">PX506</strain>
        <tissue evidence="4">Whole organism</tissue>
    </source>
</reference>
<dbReference type="EMBL" id="WUAV01000004">
    <property type="protein sequence ID" value="KAF1756426.1"/>
    <property type="molecule type" value="Genomic_DNA"/>
</dbReference>
<dbReference type="InterPro" id="IPR006148">
    <property type="entry name" value="Glc/Gal-6P_isomerase"/>
</dbReference>
<comment type="similarity">
    <text evidence="1 2">Belongs to the glucosamine/galactosamine-6-phosphate isomerase family. 6-phosphogluconolactonase subfamily.</text>
</comment>
<dbReference type="CDD" id="cd01400">
    <property type="entry name" value="6PGL"/>
    <property type="match status" value="1"/>
</dbReference>
<dbReference type="GO" id="GO:0005975">
    <property type="term" value="P:carbohydrate metabolic process"/>
    <property type="evidence" value="ECO:0007669"/>
    <property type="project" value="UniProtKB-UniRule"/>
</dbReference>
<evidence type="ECO:0000313" key="5">
    <source>
        <dbReference type="Proteomes" id="UP000483820"/>
    </source>
</evidence>
<organism evidence="4 5">
    <name type="scientific">Caenorhabditis remanei</name>
    <name type="common">Caenorhabditis vulgaris</name>
    <dbReference type="NCBI Taxonomy" id="31234"/>
    <lineage>
        <taxon>Eukaryota</taxon>
        <taxon>Metazoa</taxon>
        <taxon>Ecdysozoa</taxon>
        <taxon>Nematoda</taxon>
        <taxon>Chromadorea</taxon>
        <taxon>Rhabditida</taxon>
        <taxon>Rhabditina</taxon>
        <taxon>Rhabditomorpha</taxon>
        <taxon>Rhabditoidea</taxon>
        <taxon>Rhabditidae</taxon>
        <taxon>Peloderinae</taxon>
        <taxon>Caenorhabditis</taxon>
    </lineage>
</organism>
<evidence type="ECO:0000256" key="1">
    <source>
        <dbReference type="ARBA" id="ARBA00010662"/>
    </source>
</evidence>
<dbReference type="Gene3D" id="3.40.50.1360">
    <property type="match status" value="1"/>
</dbReference>
<evidence type="ECO:0000259" key="3">
    <source>
        <dbReference type="Pfam" id="PF01182"/>
    </source>
</evidence>
<dbReference type="AlphaFoldDB" id="A0A6A5GPI1"/>
<dbReference type="InterPro" id="IPR005900">
    <property type="entry name" value="6-phosphogluconolactonase_DevB"/>
</dbReference>
<name>A0A6A5GPI1_CAERE</name>
<dbReference type="RefSeq" id="XP_003094031.2">
    <property type="nucleotide sequence ID" value="XM_003093983.2"/>
</dbReference>
<feature type="domain" description="Glucosamine/galactosamine-6-phosphate isomerase" evidence="3">
    <location>
        <begin position="24"/>
        <end position="243"/>
    </location>
</feature>
<protein>
    <recommendedName>
        <fullName evidence="2">6-phosphogluconolactonase</fullName>
        <shortName evidence="2">6PGL</shortName>
        <ecNumber evidence="2">3.1.1.31</ecNumber>
    </recommendedName>
</protein>
<comment type="caution">
    <text evidence="4">The sequence shown here is derived from an EMBL/GenBank/DDBJ whole genome shotgun (WGS) entry which is preliminary data.</text>
</comment>
<dbReference type="NCBIfam" id="TIGR01198">
    <property type="entry name" value="pgl"/>
    <property type="match status" value="1"/>
</dbReference>
<comment type="catalytic activity">
    <reaction evidence="2">
        <text>6-phospho-D-glucono-1,5-lactone + H2O = 6-phospho-D-gluconate + H(+)</text>
        <dbReference type="Rhea" id="RHEA:12556"/>
        <dbReference type="ChEBI" id="CHEBI:15377"/>
        <dbReference type="ChEBI" id="CHEBI:15378"/>
        <dbReference type="ChEBI" id="CHEBI:57955"/>
        <dbReference type="ChEBI" id="CHEBI:58759"/>
        <dbReference type="EC" id="3.1.1.31"/>
    </reaction>
</comment>